<organism evidence="1 2">
    <name type="scientific">Dimorphilus gyrociliatus</name>
    <dbReference type="NCBI Taxonomy" id="2664684"/>
    <lineage>
        <taxon>Eukaryota</taxon>
        <taxon>Metazoa</taxon>
        <taxon>Spiralia</taxon>
        <taxon>Lophotrochozoa</taxon>
        <taxon>Annelida</taxon>
        <taxon>Polychaeta</taxon>
        <taxon>Polychaeta incertae sedis</taxon>
        <taxon>Dinophilidae</taxon>
        <taxon>Dimorphilus</taxon>
    </lineage>
</organism>
<keyword evidence="2" id="KW-1185">Reference proteome</keyword>
<comment type="caution">
    <text evidence="1">The sequence shown here is derived from an EMBL/GenBank/DDBJ whole genome shotgun (WGS) entry which is preliminary data.</text>
</comment>
<name>A0A7I8VYG4_9ANNE</name>
<evidence type="ECO:0000313" key="2">
    <source>
        <dbReference type="Proteomes" id="UP000549394"/>
    </source>
</evidence>
<proteinExistence type="predicted"/>
<accession>A0A7I8VYG4</accession>
<dbReference type="Gene3D" id="3.40.50.10140">
    <property type="entry name" value="Toll/interleukin-1 receptor homology (TIR) domain"/>
    <property type="match status" value="1"/>
</dbReference>
<protein>
    <submittedName>
        <fullName evidence="1">DgyrCDS9362</fullName>
    </submittedName>
</protein>
<reference evidence="1 2" key="1">
    <citation type="submission" date="2020-08" db="EMBL/GenBank/DDBJ databases">
        <authorList>
            <person name="Hejnol A."/>
        </authorList>
    </citation>
    <scope>NUCLEOTIDE SEQUENCE [LARGE SCALE GENOMIC DNA]</scope>
</reference>
<sequence>MDFYEDEVVNYATGIRAPPLGDALYHIFLFWHRNDREFSDQLIERLQCARNAFKCCSQYDIYKSDGDMTLCQSILSGVKYCSKALLIASWDSLELWRECEEAINEELDIGRKFVVLQLNPQLDLPTSLSECNVVSIKDDDWWMKLLDSLAPVVHLSSTSPSLAGVNPGK</sequence>
<dbReference type="EMBL" id="CAJFCJ010000013">
    <property type="protein sequence ID" value="CAD5120804.1"/>
    <property type="molecule type" value="Genomic_DNA"/>
</dbReference>
<dbReference type="InterPro" id="IPR035897">
    <property type="entry name" value="Toll_tir_struct_dom_sf"/>
</dbReference>
<gene>
    <name evidence="1" type="ORF">DGYR_LOCUS8836</name>
</gene>
<dbReference type="Proteomes" id="UP000549394">
    <property type="component" value="Unassembled WGS sequence"/>
</dbReference>
<dbReference type="SUPFAM" id="SSF52200">
    <property type="entry name" value="Toll/Interleukin receptor TIR domain"/>
    <property type="match status" value="1"/>
</dbReference>
<evidence type="ECO:0000313" key="1">
    <source>
        <dbReference type="EMBL" id="CAD5120804.1"/>
    </source>
</evidence>
<dbReference type="AlphaFoldDB" id="A0A7I8VYG4"/>